<dbReference type="GO" id="GO:0008080">
    <property type="term" value="F:N-acetyltransferase activity"/>
    <property type="evidence" value="ECO:0007669"/>
    <property type="project" value="TreeGrafter"/>
</dbReference>
<dbReference type="AlphaFoldDB" id="A0A6P7FY89"/>
<evidence type="ECO:0000313" key="1">
    <source>
        <dbReference type="EnsemblMetazoa" id="XP_028141549.1"/>
    </source>
</evidence>
<dbReference type="Gene3D" id="3.40.630.30">
    <property type="match status" value="1"/>
</dbReference>
<dbReference type="OrthoDB" id="41532at2759"/>
<keyword evidence="2" id="KW-1185">Reference proteome</keyword>
<gene>
    <name evidence="3" type="primary">LOC114335502</name>
</gene>
<dbReference type="InParanoid" id="A0A6P7FY89"/>
<evidence type="ECO:0000313" key="2">
    <source>
        <dbReference type="Proteomes" id="UP001652700"/>
    </source>
</evidence>
<proteinExistence type="predicted"/>
<dbReference type="PANTHER" id="PTHR20905">
    <property type="entry name" value="N-ACETYLTRANSFERASE-RELATED"/>
    <property type="match status" value="1"/>
</dbReference>
<reference evidence="3" key="1">
    <citation type="submission" date="2025-04" db="UniProtKB">
        <authorList>
            <consortium name="RefSeq"/>
        </authorList>
    </citation>
    <scope>IDENTIFICATION</scope>
    <source>
        <tissue evidence="3">Whole insect</tissue>
    </source>
</reference>
<dbReference type="PANTHER" id="PTHR20905:SF1">
    <property type="entry name" value="AT07410P-RELATED"/>
    <property type="match status" value="1"/>
</dbReference>
<organism evidence="3">
    <name type="scientific">Diabrotica virgifera virgifera</name>
    <name type="common">western corn rootworm</name>
    <dbReference type="NCBI Taxonomy" id="50390"/>
    <lineage>
        <taxon>Eukaryota</taxon>
        <taxon>Metazoa</taxon>
        <taxon>Ecdysozoa</taxon>
        <taxon>Arthropoda</taxon>
        <taxon>Hexapoda</taxon>
        <taxon>Insecta</taxon>
        <taxon>Pterygota</taxon>
        <taxon>Neoptera</taxon>
        <taxon>Endopterygota</taxon>
        <taxon>Coleoptera</taxon>
        <taxon>Polyphaga</taxon>
        <taxon>Cucujiformia</taxon>
        <taxon>Chrysomeloidea</taxon>
        <taxon>Chrysomelidae</taxon>
        <taxon>Galerucinae</taxon>
        <taxon>Diabroticina</taxon>
        <taxon>Diabroticites</taxon>
        <taxon>Diabrotica</taxon>
    </lineage>
</organism>
<name>A0A6P7FY89_DIAVI</name>
<sequence>MTLISGQILKIISNVRQQFYCRYSSRATKKSKKASDRFSQYLILKACIKDYPQILESMHQYYYNFEPTCYSIGLHQNSIMDQIAMQKMAEGMTLVARCKYDGHIVGAAINESSNPWDPDLKEKLACHINCPQMKHWLLFQAHLQRFPKLWNCMHVQKIFEMTYIFVKREIEHPEFLMRMMEESRSLAADCGFKAVRVNASTFKISEICKKMKMIRQAELPYCSYLSKKMEPIFKPPYPNESVKVYIDNSPQKNARLFKSN</sequence>
<evidence type="ECO:0000313" key="3">
    <source>
        <dbReference type="RefSeq" id="XP_028141549.1"/>
    </source>
</evidence>
<accession>A0A6P7FY89</accession>
<dbReference type="EnsemblMetazoa" id="XM_028285748.1">
    <property type="protein sequence ID" value="XP_028141549.1"/>
    <property type="gene ID" value="LOC114335502"/>
</dbReference>
<protein>
    <submittedName>
        <fullName evidence="3">Uncharacterized protein LOC114335502 isoform X1</fullName>
    </submittedName>
</protein>
<reference evidence="1" key="2">
    <citation type="submission" date="2025-05" db="UniProtKB">
        <authorList>
            <consortium name="EnsemblMetazoa"/>
        </authorList>
    </citation>
    <scope>IDENTIFICATION</scope>
</reference>
<dbReference type="RefSeq" id="XP_028141549.1">
    <property type="nucleotide sequence ID" value="XM_028285748.1"/>
</dbReference>
<dbReference type="KEGG" id="dvv:114335502"/>
<dbReference type="Proteomes" id="UP001652700">
    <property type="component" value="Unplaced"/>
</dbReference>
<dbReference type="GeneID" id="114335502"/>